<proteinExistence type="predicted"/>
<organism evidence="2 3">
    <name type="scientific">Serendipita indica (strain DSM 11827)</name>
    <name type="common">Root endophyte fungus</name>
    <name type="synonym">Piriformospora indica</name>
    <dbReference type="NCBI Taxonomy" id="1109443"/>
    <lineage>
        <taxon>Eukaryota</taxon>
        <taxon>Fungi</taxon>
        <taxon>Dikarya</taxon>
        <taxon>Basidiomycota</taxon>
        <taxon>Agaricomycotina</taxon>
        <taxon>Agaricomycetes</taxon>
        <taxon>Sebacinales</taxon>
        <taxon>Serendipitaceae</taxon>
        <taxon>Serendipita</taxon>
    </lineage>
</organism>
<sequence length="378" mass="40385">MRGISELSKSLSRASSVNAAPRPTILTEKNGDDANPTTESQQQTPKAEKVPTPSRSADNLFAMVDALARAPSQDISRPFDSIPPPRASESKSWSKGTKKRRSVVSTLPPTVDTLGESLTPFSDGFKLFVQEPVPKRPGSPSTSVIPSLVSNTTLDDPEVPSNMLASLSVSEPAVPSATITPKKTEEPTATPQSPPPTKDGFFKGLLRAVQIKKRVTSYWQPNQTVKSQESFQEKPSTANPPVAGTSPKPSADVANGVSSSMKGYEEKNSSNSSLGRGFGSFRRLGRRSRDLKEPSTSLASPLSAKFPNMDKETNAANATSTPAAPIAERKSAEGDSEAPLQPPPTIVKTSEDGRSSPRYSHGVLLHPIKEDERTEEAK</sequence>
<gene>
    <name evidence="2" type="ORF">PIIN_04058</name>
</gene>
<keyword evidence="3" id="KW-1185">Reference proteome</keyword>
<name>G4TFM6_SERID</name>
<dbReference type="HOGENOM" id="CLU_778823_0_0_1"/>
<dbReference type="EMBL" id="CAFZ01000073">
    <property type="protein sequence ID" value="CCA70119.1"/>
    <property type="molecule type" value="Genomic_DNA"/>
</dbReference>
<feature type="compositionally biased region" description="Low complexity" evidence="1">
    <location>
        <begin position="1"/>
        <end position="16"/>
    </location>
</feature>
<feature type="compositionally biased region" description="Low complexity" evidence="1">
    <location>
        <begin position="314"/>
        <end position="326"/>
    </location>
</feature>
<feature type="compositionally biased region" description="Polar residues" evidence="1">
    <location>
        <begin position="217"/>
        <end position="239"/>
    </location>
</feature>
<reference evidence="2 3" key="1">
    <citation type="journal article" date="2011" name="PLoS Pathog.">
        <title>Endophytic Life Strategies Decoded by Genome and Transcriptome Analyses of the Mutualistic Root Symbiont Piriformospora indica.</title>
        <authorList>
            <person name="Zuccaro A."/>
            <person name="Lahrmann U."/>
            <person name="Guldener U."/>
            <person name="Langen G."/>
            <person name="Pfiffi S."/>
            <person name="Biedenkopf D."/>
            <person name="Wong P."/>
            <person name="Samans B."/>
            <person name="Grimm C."/>
            <person name="Basiewicz M."/>
            <person name="Murat C."/>
            <person name="Martin F."/>
            <person name="Kogel K.H."/>
        </authorList>
    </citation>
    <scope>NUCLEOTIDE SEQUENCE [LARGE SCALE GENOMIC DNA]</scope>
    <source>
        <strain evidence="2 3">DSM 11827</strain>
    </source>
</reference>
<evidence type="ECO:0000313" key="3">
    <source>
        <dbReference type="Proteomes" id="UP000007148"/>
    </source>
</evidence>
<feature type="compositionally biased region" description="Basic and acidic residues" evidence="1">
    <location>
        <begin position="367"/>
        <end position="378"/>
    </location>
</feature>
<feature type="region of interest" description="Disordered" evidence="1">
    <location>
        <begin position="1"/>
        <end position="116"/>
    </location>
</feature>
<dbReference type="AlphaFoldDB" id="G4TFM6"/>
<feature type="region of interest" description="Disordered" evidence="1">
    <location>
        <begin position="132"/>
        <end position="204"/>
    </location>
</feature>
<accession>G4TFM6</accession>
<evidence type="ECO:0000313" key="2">
    <source>
        <dbReference type="EMBL" id="CCA70119.1"/>
    </source>
</evidence>
<evidence type="ECO:0000256" key="1">
    <source>
        <dbReference type="SAM" id="MobiDB-lite"/>
    </source>
</evidence>
<protein>
    <submittedName>
        <fullName evidence="2">Uncharacterized protein</fullName>
    </submittedName>
</protein>
<dbReference type="OrthoDB" id="3188153at2759"/>
<comment type="caution">
    <text evidence="2">The sequence shown here is derived from an EMBL/GenBank/DDBJ whole genome shotgun (WGS) entry which is preliminary data.</text>
</comment>
<feature type="compositionally biased region" description="Polar residues" evidence="1">
    <location>
        <begin position="35"/>
        <end position="45"/>
    </location>
</feature>
<feature type="region of interest" description="Disordered" evidence="1">
    <location>
        <begin position="217"/>
        <end position="378"/>
    </location>
</feature>
<dbReference type="InParanoid" id="G4TFM6"/>
<dbReference type="Proteomes" id="UP000007148">
    <property type="component" value="Unassembled WGS sequence"/>
</dbReference>
<feature type="compositionally biased region" description="Low complexity" evidence="1">
    <location>
        <begin position="269"/>
        <end position="282"/>
    </location>
</feature>
<feature type="compositionally biased region" description="Polar residues" evidence="1">
    <location>
        <begin position="139"/>
        <end position="154"/>
    </location>
</feature>